<sequence length="39" mass="4486">LEKIHTDENGSDMMTKTLPVTKMIYCRKKAGMVEQFLPT</sequence>
<evidence type="ECO:0000313" key="1">
    <source>
        <dbReference type="EMBL" id="MCI66156.1"/>
    </source>
</evidence>
<feature type="non-terminal residue" evidence="1">
    <location>
        <position position="1"/>
    </location>
</feature>
<dbReference type="AlphaFoldDB" id="A0A392U184"/>
<comment type="caution">
    <text evidence="1">The sequence shown here is derived from an EMBL/GenBank/DDBJ whole genome shotgun (WGS) entry which is preliminary data.</text>
</comment>
<keyword evidence="2" id="KW-1185">Reference proteome</keyword>
<proteinExistence type="predicted"/>
<accession>A0A392U184</accession>
<protein>
    <submittedName>
        <fullName evidence="1">Uncharacterized protein</fullName>
    </submittedName>
</protein>
<reference evidence="1 2" key="1">
    <citation type="journal article" date="2018" name="Front. Plant Sci.">
        <title>Red Clover (Trifolium pratense) and Zigzag Clover (T. medium) - A Picture of Genomic Similarities and Differences.</title>
        <authorList>
            <person name="Dluhosova J."/>
            <person name="Istvanek J."/>
            <person name="Nedelnik J."/>
            <person name="Repkova J."/>
        </authorList>
    </citation>
    <scope>NUCLEOTIDE SEQUENCE [LARGE SCALE GENOMIC DNA]</scope>
    <source>
        <strain evidence="2">cv. 10/8</strain>
        <tissue evidence="1">Leaf</tissue>
    </source>
</reference>
<organism evidence="1 2">
    <name type="scientific">Trifolium medium</name>
    <dbReference type="NCBI Taxonomy" id="97028"/>
    <lineage>
        <taxon>Eukaryota</taxon>
        <taxon>Viridiplantae</taxon>
        <taxon>Streptophyta</taxon>
        <taxon>Embryophyta</taxon>
        <taxon>Tracheophyta</taxon>
        <taxon>Spermatophyta</taxon>
        <taxon>Magnoliopsida</taxon>
        <taxon>eudicotyledons</taxon>
        <taxon>Gunneridae</taxon>
        <taxon>Pentapetalae</taxon>
        <taxon>rosids</taxon>
        <taxon>fabids</taxon>
        <taxon>Fabales</taxon>
        <taxon>Fabaceae</taxon>
        <taxon>Papilionoideae</taxon>
        <taxon>50 kb inversion clade</taxon>
        <taxon>NPAAA clade</taxon>
        <taxon>Hologalegina</taxon>
        <taxon>IRL clade</taxon>
        <taxon>Trifolieae</taxon>
        <taxon>Trifolium</taxon>
    </lineage>
</organism>
<dbReference type="EMBL" id="LXQA010689811">
    <property type="protein sequence ID" value="MCI66156.1"/>
    <property type="molecule type" value="Genomic_DNA"/>
</dbReference>
<name>A0A392U184_9FABA</name>
<dbReference type="Proteomes" id="UP000265520">
    <property type="component" value="Unassembled WGS sequence"/>
</dbReference>
<evidence type="ECO:0000313" key="2">
    <source>
        <dbReference type="Proteomes" id="UP000265520"/>
    </source>
</evidence>